<dbReference type="EMBL" id="JBHTLI010000001">
    <property type="protein sequence ID" value="MFD1095230.1"/>
    <property type="molecule type" value="Genomic_DNA"/>
</dbReference>
<dbReference type="SUPFAM" id="SSF53448">
    <property type="entry name" value="Nucleotide-diphospho-sugar transferases"/>
    <property type="match status" value="1"/>
</dbReference>
<evidence type="ECO:0000313" key="2">
    <source>
        <dbReference type="EMBL" id="MFD1095230.1"/>
    </source>
</evidence>
<feature type="domain" description="Glycosyltransferase 2-like" evidence="1">
    <location>
        <begin position="9"/>
        <end position="142"/>
    </location>
</feature>
<dbReference type="Proteomes" id="UP001597131">
    <property type="component" value="Unassembled WGS sequence"/>
</dbReference>
<proteinExistence type="predicted"/>
<dbReference type="RefSeq" id="WP_380743798.1">
    <property type="nucleotide sequence ID" value="NZ_JBHTLI010000001.1"/>
</dbReference>
<dbReference type="InterPro" id="IPR029044">
    <property type="entry name" value="Nucleotide-diphossugar_trans"/>
</dbReference>
<protein>
    <submittedName>
        <fullName evidence="2">Glycosyltransferase family 2 protein</fullName>
    </submittedName>
</protein>
<dbReference type="PANTHER" id="PTHR22916">
    <property type="entry name" value="GLYCOSYLTRANSFERASE"/>
    <property type="match status" value="1"/>
</dbReference>
<dbReference type="Pfam" id="PF00535">
    <property type="entry name" value="Glycos_transf_2"/>
    <property type="match status" value="1"/>
</dbReference>
<dbReference type="InterPro" id="IPR001173">
    <property type="entry name" value="Glyco_trans_2-like"/>
</dbReference>
<name>A0ABW3NQG3_9FLAO</name>
<reference evidence="3" key="1">
    <citation type="journal article" date="2019" name="Int. J. Syst. Evol. Microbiol.">
        <title>The Global Catalogue of Microorganisms (GCM) 10K type strain sequencing project: providing services to taxonomists for standard genome sequencing and annotation.</title>
        <authorList>
            <consortium name="The Broad Institute Genomics Platform"/>
            <consortium name="The Broad Institute Genome Sequencing Center for Infectious Disease"/>
            <person name="Wu L."/>
            <person name="Ma J."/>
        </authorList>
    </citation>
    <scope>NUCLEOTIDE SEQUENCE [LARGE SCALE GENOMIC DNA]</scope>
    <source>
        <strain evidence="3">CCUG 64793</strain>
    </source>
</reference>
<keyword evidence="3" id="KW-1185">Reference proteome</keyword>
<dbReference type="CDD" id="cd00761">
    <property type="entry name" value="Glyco_tranf_GTA_type"/>
    <property type="match status" value="1"/>
</dbReference>
<evidence type="ECO:0000259" key="1">
    <source>
        <dbReference type="Pfam" id="PF00535"/>
    </source>
</evidence>
<evidence type="ECO:0000313" key="3">
    <source>
        <dbReference type="Proteomes" id="UP001597131"/>
    </source>
</evidence>
<comment type="caution">
    <text evidence="2">The sequence shown here is derived from an EMBL/GenBank/DDBJ whole genome shotgun (WGS) entry which is preliminary data.</text>
</comment>
<dbReference type="PANTHER" id="PTHR22916:SF3">
    <property type="entry name" value="UDP-GLCNAC:BETAGAL BETA-1,3-N-ACETYLGLUCOSAMINYLTRANSFERASE-LIKE PROTEIN 1"/>
    <property type="match status" value="1"/>
</dbReference>
<accession>A0ABW3NQG3</accession>
<gene>
    <name evidence="2" type="ORF">ACFQ3Q_05670</name>
</gene>
<dbReference type="Gene3D" id="3.90.550.10">
    <property type="entry name" value="Spore Coat Polysaccharide Biosynthesis Protein SpsA, Chain A"/>
    <property type="match status" value="1"/>
</dbReference>
<organism evidence="2 3">
    <name type="scientific">Salegentibacter chungangensis</name>
    <dbReference type="NCBI Taxonomy" id="1335724"/>
    <lineage>
        <taxon>Bacteria</taxon>
        <taxon>Pseudomonadati</taxon>
        <taxon>Bacteroidota</taxon>
        <taxon>Flavobacteriia</taxon>
        <taxon>Flavobacteriales</taxon>
        <taxon>Flavobacteriaceae</taxon>
        <taxon>Salegentibacter</taxon>
    </lineage>
</organism>
<sequence length="338" mass="39768">MSKQEELISIILPVFNGQEFLAQAIESCLNQTYKNLELIIVDDASEDKSLEISRAFAAKDNRLKIFSNKENLKLPGSLNSGHAWANGNFITWTSHDNVLKPDFLEKHFQNIVANKADISYSNYDMIFADGNIKREHHPGPPEYLLFGNQIGASFLYRKKVFEELSGYDENLFLVEDYDFWLRAGMNFKYSKIEYNLYSYRIQPESLTAKIYNEREWNREHDQALSKMFLNLKEKLAWESLSVEFLLKLFKNDKSALRLFLNNKAAITKDFKKYCGKELNYSELQNELYRQLRMVLKQHPEANTFLNVLRILRQERNILMHQKFNKKETIKLICKSLVN</sequence>